<dbReference type="EMBL" id="CM047592">
    <property type="protein sequence ID" value="KAI9917788.1"/>
    <property type="molecule type" value="Genomic_DNA"/>
</dbReference>
<reference evidence="1 2" key="1">
    <citation type="journal article" date="2022" name="bioRxiv">
        <title>The genome of the oomycete Peronosclerospora sorghi, a cosmopolitan pathogen of maize and sorghum, is inflated with dispersed pseudogenes.</title>
        <authorList>
            <person name="Fletcher K."/>
            <person name="Martin F."/>
            <person name="Isakeit T."/>
            <person name="Cavanaugh K."/>
            <person name="Magill C."/>
            <person name="Michelmore R."/>
        </authorList>
    </citation>
    <scope>NUCLEOTIDE SEQUENCE [LARGE SCALE GENOMIC DNA]</scope>
    <source>
        <strain evidence="1">P6</strain>
    </source>
</reference>
<name>A0ACC0WI84_9STRA</name>
<keyword evidence="2" id="KW-1185">Reference proteome</keyword>
<accession>A0ACC0WI84</accession>
<proteinExistence type="predicted"/>
<comment type="caution">
    <text evidence="1">The sequence shown here is derived from an EMBL/GenBank/DDBJ whole genome shotgun (WGS) entry which is preliminary data.</text>
</comment>
<sequence>MLPKDKKSLRRRQNRENDTEPSLGMKIQASSMEIQCDENVSQKRLDEIAQEDPTLGLRGGLARRTMDTIKTCLTYLLHVFCRLQI</sequence>
<evidence type="ECO:0000313" key="1">
    <source>
        <dbReference type="EMBL" id="KAI9917788.1"/>
    </source>
</evidence>
<dbReference type="Proteomes" id="UP001163321">
    <property type="component" value="Chromosome 13"/>
</dbReference>
<evidence type="ECO:0000313" key="2">
    <source>
        <dbReference type="Proteomes" id="UP001163321"/>
    </source>
</evidence>
<organism evidence="1 2">
    <name type="scientific">Peronosclerospora sorghi</name>
    <dbReference type="NCBI Taxonomy" id="230839"/>
    <lineage>
        <taxon>Eukaryota</taxon>
        <taxon>Sar</taxon>
        <taxon>Stramenopiles</taxon>
        <taxon>Oomycota</taxon>
        <taxon>Peronosporomycetes</taxon>
        <taxon>Peronosporales</taxon>
        <taxon>Peronosporaceae</taxon>
        <taxon>Peronosclerospora</taxon>
    </lineage>
</organism>
<gene>
    <name evidence="1" type="ORF">PsorP6_012711</name>
</gene>
<protein>
    <submittedName>
        <fullName evidence="1">Uncharacterized protein</fullName>
    </submittedName>
</protein>